<sequence length="103" mass="12391">YVKLRDDLLNRYKNDEILRRNHNLQHNYINIELVKYLMKTRSFKSAQKLLNEIDRDHTDQHILEKITKLILELNNKKNKKITKSASLTSRFNKKIKDLSILSN</sequence>
<gene>
    <name evidence="1" type="ORF">GMARGA_LOCUS38204</name>
</gene>
<comment type="caution">
    <text evidence="1">The sequence shown here is derived from an EMBL/GenBank/DDBJ whole genome shotgun (WGS) entry which is preliminary data.</text>
</comment>
<dbReference type="EMBL" id="CAJVQB010083896">
    <property type="protein sequence ID" value="CAG8846520.1"/>
    <property type="molecule type" value="Genomic_DNA"/>
</dbReference>
<organism evidence="1 2">
    <name type="scientific">Gigaspora margarita</name>
    <dbReference type="NCBI Taxonomy" id="4874"/>
    <lineage>
        <taxon>Eukaryota</taxon>
        <taxon>Fungi</taxon>
        <taxon>Fungi incertae sedis</taxon>
        <taxon>Mucoromycota</taxon>
        <taxon>Glomeromycotina</taxon>
        <taxon>Glomeromycetes</taxon>
        <taxon>Diversisporales</taxon>
        <taxon>Gigasporaceae</taxon>
        <taxon>Gigaspora</taxon>
    </lineage>
</organism>
<proteinExistence type="predicted"/>
<feature type="non-terminal residue" evidence="1">
    <location>
        <position position="1"/>
    </location>
</feature>
<evidence type="ECO:0000313" key="2">
    <source>
        <dbReference type="Proteomes" id="UP000789901"/>
    </source>
</evidence>
<keyword evidence="2" id="KW-1185">Reference proteome</keyword>
<dbReference type="Proteomes" id="UP000789901">
    <property type="component" value="Unassembled WGS sequence"/>
</dbReference>
<protein>
    <submittedName>
        <fullName evidence="1">42646_t:CDS:1</fullName>
    </submittedName>
</protein>
<accession>A0ABN7X2J3</accession>
<evidence type="ECO:0000313" key="1">
    <source>
        <dbReference type="EMBL" id="CAG8846520.1"/>
    </source>
</evidence>
<name>A0ABN7X2J3_GIGMA</name>
<reference evidence="1 2" key="1">
    <citation type="submission" date="2021-06" db="EMBL/GenBank/DDBJ databases">
        <authorList>
            <person name="Kallberg Y."/>
            <person name="Tangrot J."/>
            <person name="Rosling A."/>
        </authorList>
    </citation>
    <scope>NUCLEOTIDE SEQUENCE [LARGE SCALE GENOMIC DNA]</scope>
    <source>
        <strain evidence="1 2">120-4 pot B 10/14</strain>
    </source>
</reference>